<organism evidence="1 2">
    <name type="scientific">Eretmocerus hayati</name>
    <dbReference type="NCBI Taxonomy" id="131215"/>
    <lineage>
        <taxon>Eukaryota</taxon>
        <taxon>Metazoa</taxon>
        <taxon>Ecdysozoa</taxon>
        <taxon>Arthropoda</taxon>
        <taxon>Hexapoda</taxon>
        <taxon>Insecta</taxon>
        <taxon>Pterygota</taxon>
        <taxon>Neoptera</taxon>
        <taxon>Endopterygota</taxon>
        <taxon>Hymenoptera</taxon>
        <taxon>Apocrita</taxon>
        <taxon>Proctotrupomorpha</taxon>
        <taxon>Chalcidoidea</taxon>
        <taxon>Aphelinidae</taxon>
        <taxon>Aphelininae</taxon>
        <taxon>Eretmocerus</taxon>
    </lineage>
</organism>
<keyword evidence="2" id="KW-1185">Reference proteome</keyword>
<gene>
    <name evidence="1" type="ORF">QAD02_013912</name>
</gene>
<dbReference type="Proteomes" id="UP001239111">
    <property type="component" value="Chromosome 2"/>
</dbReference>
<proteinExistence type="predicted"/>
<dbReference type="EMBL" id="CM056742">
    <property type="protein sequence ID" value="KAJ8678125.1"/>
    <property type="molecule type" value="Genomic_DNA"/>
</dbReference>
<comment type="caution">
    <text evidence="1">The sequence shown here is derived from an EMBL/GenBank/DDBJ whole genome shotgun (WGS) entry which is preliminary data.</text>
</comment>
<evidence type="ECO:0000313" key="2">
    <source>
        <dbReference type="Proteomes" id="UP001239111"/>
    </source>
</evidence>
<protein>
    <submittedName>
        <fullName evidence="1">Uncharacterized protein</fullName>
    </submittedName>
</protein>
<evidence type="ECO:0000313" key="1">
    <source>
        <dbReference type="EMBL" id="KAJ8678125.1"/>
    </source>
</evidence>
<sequence>MKRKFEDDATTIQMNEKKSKSMEELATESDNSDKWSVDDGFEDYKEETSTYNTEPYVDDNGYTPNCGFSVPEAWLYTILVWGLVDVPGWVLQLLSPFISYVRPL</sequence>
<accession>A0ACC2P420</accession>
<name>A0ACC2P420_9HYME</name>
<reference evidence="1" key="1">
    <citation type="submission" date="2023-04" db="EMBL/GenBank/DDBJ databases">
        <title>A chromosome-level genome assembly of the parasitoid wasp Eretmocerus hayati.</title>
        <authorList>
            <person name="Zhong Y."/>
            <person name="Liu S."/>
            <person name="Liu Y."/>
        </authorList>
    </citation>
    <scope>NUCLEOTIDE SEQUENCE</scope>
    <source>
        <strain evidence="1">ZJU_SS_LIU_2023</strain>
    </source>
</reference>